<evidence type="ECO:0000256" key="2">
    <source>
        <dbReference type="ARBA" id="ARBA00023015"/>
    </source>
</evidence>
<dbReference type="PANTHER" id="PTHR43133">
    <property type="entry name" value="RNA POLYMERASE ECF-TYPE SIGMA FACTO"/>
    <property type="match status" value="1"/>
</dbReference>
<evidence type="ECO:0000256" key="5">
    <source>
        <dbReference type="ARBA" id="ARBA00023163"/>
    </source>
</evidence>
<evidence type="ECO:0000313" key="9">
    <source>
        <dbReference type="Proteomes" id="UP000186309"/>
    </source>
</evidence>
<evidence type="ECO:0000259" key="7">
    <source>
        <dbReference type="Pfam" id="PF08281"/>
    </source>
</evidence>
<dbReference type="Gene3D" id="1.10.10.10">
    <property type="entry name" value="Winged helix-like DNA-binding domain superfamily/Winged helix DNA-binding domain"/>
    <property type="match status" value="1"/>
</dbReference>
<feature type="domain" description="RNA polymerase sigma-70 region 2" evidence="6">
    <location>
        <begin position="23"/>
        <end position="90"/>
    </location>
</feature>
<keyword evidence="4" id="KW-0238">DNA-binding</keyword>
<dbReference type="InterPro" id="IPR014284">
    <property type="entry name" value="RNA_pol_sigma-70_dom"/>
</dbReference>
<dbReference type="Pfam" id="PF04542">
    <property type="entry name" value="Sigma70_r2"/>
    <property type="match status" value="1"/>
</dbReference>
<evidence type="ECO:0000313" key="8">
    <source>
        <dbReference type="EMBL" id="APW62302.1"/>
    </source>
</evidence>
<dbReference type="InterPro" id="IPR007627">
    <property type="entry name" value="RNA_pol_sigma70_r2"/>
</dbReference>
<accession>A0A1U7CTQ1</accession>
<dbReference type="Gene3D" id="1.10.1740.10">
    <property type="match status" value="1"/>
</dbReference>
<dbReference type="SUPFAM" id="SSF88659">
    <property type="entry name" value="Sigma3 and sigma4 domains of RNA polymerase sigma factors"/>
    <property type="match status" value="1"/>
</dbReference>
<dbReference type="GO" id="GO:0006352">
    <property type="term" value="P:DNA-templated transcription initiation"/>
    <property type="evidence" value="ECO:0007669"/>
    <property type="project" value="InterPro"/>
</dbReference>
<proteinExistence type="inferred from homology"/>
<dbReference type="InterPro" id="IPR013324">
    <property type="entry name" value="RNA_pol_sigma_r3/r4-like"/>
</dbReference>
<organism evidence="8 9">
    <name type="scientific">Paludisphaera borealis</name>
    <dbReference type="NCBI Taxonomy" id="1387353"/>
    <lineage>
        <taxon>Bacteria</taxon>
        <taxon>Pseudomonadati</taxon>
        <taxon>Planctomycetota</taxon>
        <taxon>Planctomycetia</taxon>
        <taxon>Isosphaerales</taxon>
        <taxon>Isosphaeraceae</taxon>
        <taxon>Paludisphaera</taxon>
    </lineage>
</organism>
<protein>
    <submittedName>
        <fullName evidence="8">ECF RNA polymerase sigma factor SigW</fullName>
    </submittedName>
</protein>
<dbReference type="EMBL" id="CP019082">
    <property type="protein sequence ID" value="APW62302.1"/>
    <property type="molecule type" value="Genomic_DNA"/>
</dbReference>
<gene>
    <name evidence="8" type="primary">sigW_10</name>
    <name evidence="8" type="ORF">BSF38_03841</name>
</gene>
<feature type="domain" description="RNA polymerase sigma factor 70 region 4 type 2" evidence="7">
    <location>
        <begin position="121"/>
        <end position="171"/>
    </location>
</feature>
<dbReference type="STRING" id="1387353.BSF38_03841"/>
<dbReference type="InterPro" id="IPR036388">
    <property type="entry name" value="WH-like_DNA-bd_sf"/>
</dbReference>
<evidence type="ECO:0000256" key="1">
    <source>
        <dbReference type="ARBA" id="ARBA00010641"/>
    </source>
</evidence>
<dbReference type="KEGG" id="pbor:BSF38_03841"/>
<name>A0A1U7CTQ1_9BACT</name>
<dbReference type="PANTHER" id="PTHR43133:SF8">
    <property type="entry name" value="RNA POLYMERASE SIGMA FACTOR HI_1459-RELATED"/>
    <property type="match status" value="1"/>
</dbReference>
<comment type="similarity">
    <text evidence="1">Belongs to the sigma-70 factor family. ECF subfamily.</text>
</comment>
<keyword evidence="2" id="KW-0805">Transcription regulation</keyword>
<dbReference type="SUPFAM" id="SSF88946">
    <property type="entry name" value="Sigma2 domain of RNA polymerase sigma factors"/>
    <property type="match status" value="1"/>
</dbReference>
<dbReference type="OrthoDB" id="9795666at2"/>
<dbReference type="CDD" id="cd06171">
    <property type="entry name" value="Sigma70_r4"/>
    <property type="match status" value="1"/>
</dbReference>
<evidence type="ECO:0000256" key="4">
    <source>
        <dbReference type="ARBA" id="ARBA00023125"/>
    </source>
</evidence>
<keyword evidence="5" id="KW-0804">Transcription</keyword>
<keyword evidence="3" id="KW-0731">Sigma factor</keyword>
<evidence type="ECO:0000259" key="6">
    <source>
        <dbReference type="Pfam" id="PF04542"/>
    </source>
</evidence>
<dbReference type="InterPro" id="IPR039425">
    <property type="entry name" value="RNA_pol_sigma-70-like"/>
</dbReference>
<dbReference type="GO" id="GO:0003677">
    <property type="term" value="F:DNA binding"/>
    <property type="evidence" value="ECO:0007669"/>
    <property type="project" value="UniProtKB-KW"/>
</dbReference>
<reference evidence="9" key="1">
    <citation type="submission" date="2016-12" db="EMBL/GenBank/DDBJ databases">
        <title>Comparative genomics of four Isosphaeraceae planctomycetes: a common pool of plasmids and glycoside hydrolase genes.</title>
        <authorList>
            <person name="Ivanova A."/>
        </authorList>
    </citation>
    <scope>NUCLEOTIDE SEQUENCE [LARGE SCALE GENOMIC DNA]</scope>
    <source>
        <strain evidence="9">PX4</strain>
    </source>
</reference>
<dbReference type="InterPro" id="IPR013325">
    <property type="entry name" value="RNA_pol_sigma_r2"/>
</dbReference>
<dbReference type="RefSeq" id="WP_076348306.1">
    <property type="nucleotide sequence ID" value="NZ_CP019082.1"/>
</dbReference>
<keyword evidence="9" id="KW-1185">Reference proteome</keyword>
<evidence type="ECO:0000256" key="3">
    <source>
        <dbReference type="ARBA" id="ARBA00023082"/>
    </source>
</evidence>
<dbReference type="Proteomes" id="UP000186309">
    <property type="component" value="Chromosome"/>
</dbReference>
<sequence>MSQDDEDDVGRCLGGERDAFRGLVGRHEGPLIRYLTGQSGRGDLAVEVAQEAFVRAYFALSKLQSPALFRPWLLGIAERVLKETLRAKRRSAVALSVVTASGRASPAFDSPDDEGSEREGALNAAVAELPELYREVVLLRFHAGLSCVQIADKLNVSTGTVTSRLSRAYALLRQALRDSHLRLGLEHDAEAPR</sequence>
<dbReference type="InterPro" id="IPR013249">
    <property type="entry name" value="RNA_pol_sigma70_r4_t2"/>
</dbReference>
<dbReference type="Pfam" id="PF08281">
    <property type="entry name" value="Sigma70_r4_2"/>
    <property type="match status" value="1"/>
</dbReference>
<dbReference type="GO" id="GO:0016987">
    <property type="term" value="F:sigma factor activity"/>
    <property type="evidence" value="ECO:0007669"/>
    <property type="project" value="UniProtKB-KW"/>
</dbReference>
<dbReference type="AlphaFoldDB" id="A0A1U7CTQ1"/>
<dbReference type="NCBIfam" id="TIGR02937">
    <property type="entry name" value="sigma70-ECF"/>
    <property type="match status" value="1"/>
</dbReference>